<reference evidence="2 3" key="1">
    <citation type="journal article" date="2019" name="Commun. Biol.">
        <title>The bagworm genome reveals a unique fibroin gene that provides high tensile strength.</title>
        <authorList>
            <person name="Kono N."/>
            <person name="Nakamura H."/>
            <person name="Ohtoshi R."/>
            <person name="Tomita M."/>
            <person name="Numata K."/>
            <person name="Arakawa K."/>
        </authorList>
    </citation>
    <scope>NUCLEOTIDE SEQUENCE [LARGE SCALE GENOMIC DNA]</scope>
</reference>
<feature type="region of interest" description="Disordered" evidence="1">
    <location>
        <begin position="61"/>
        <end position="120"/>
    </location>
</feature>
<keyword evidence="3" id="KW-1185">Reference proteome</keyword>
<sequence>MVNSYNSDGELTALMRIPEIKLGVHKRFLMECDRSRAASPRRGTGPLRRNVCLDNPISLRANSAHVPPQSPPTAAGRRRALCTDPNLKTGRVRVRPRRRKGAASESQLRAGLTPDQGAEPELESIARLVSELKVGLEFRGSLEQQLKAKTSQDWQRVRKLD</sequence>
<dbReference type="AlphaFoldDB" id="A0A4C1TYW1"/>
<evidence type="ECO:0000256" key="1">
    <source>
        <dbReference type="SAM" id="MobiDB-lite"/>
    </source>
</evidence>
<name>A0A4C1TYW1_EUMVA</name>
<evidence type="ECO:0000313" key="2">
    <source>
        <dbReference type="EMBL" id="GBP19180.1"/>
    </source>
</evidence>
<dbReference type="Proteomes" id="UP000299102">
    <property type="component" value="Unassembled WGS sequence"/>
</dbReference>
<feature type="compositionally biased region" description="Basic residues" evidence="1">
    <location>
        <begin position="90"/>
        <end position="101"/>
    </location>
</feature>
<comment type="caution">
    <text evidence="2">The sequence shown here is derived from an EMBL/GenBank/DDBJ whole genome shotgun (WGS) entry which is preliminary data.</text>
</comment>
<proteinExistence type="predicted"/>
<evidence type="ECO:0000313" key="3">
    <source>
        <dbReference type="Proteomes" id="UP000299102"/>
    </source>
</evidence>
<gene>
    <name evidence="2" type="ORF">EVAR_11502_1</name>
</gene>
<accession>A0A4C1TYW1</accession>
<organism evidence="2 3">
    <name type="scientific">Eumeta variegata</name>
    <name type="common">Bagworm moth</name>
    <name type="synonym">Eumeta japonica</name>
    <dbReference type="NCBI Taxonomy" id="151549"/>
    <lineage>
        <taxon>Eukaryota</taxon>
        <taxon>Metazoa</taxon>
        <taxon>Ecdysozoa</taxon>
        <taxon>Arthropoda</taxon>
        <taxon>Hexapoda</taxon>
        <taxon>Insecta</taxon>
        <taxon>Pterygota</taxon>
        <taxon>Neoptera</taxon>
        <taxon>Endopterygota</taxon>
        <taxon>Lepidoptera</taxon>
        <taxon>Glossata</taxon>
        <taxon>Ditrysia</taxon>
        <taxon>Tineoidea</taxon>
        <taxon>Psychidae</taxon>
        <taxon>Oiketicinae</taxon>
        <taxon>Eumeta</taxon>
    </lineage>
</organism>
<protein>
    <submittedName>
        <fullName evidence="2">Uncharacterized protein</fullName>
    </submittedName>
</protein>
<dbReference type="EMBL" id="BGZK01000105">
    <property type="protein sequence ID" value="GBP19180.1"/>
    <property type="molecule type" value="Genomic_DNA"/>
</dbReference>